<gene>
    <name evidence="3" type="ORF">QTG54_004327</name>
</gene>
<evidence type="ECO:0000313" key="4">
    <source>
        <dbReference type="Proteomes" id="UP001224775"/>
    </source>
</evidence>
<dbReference type="EMBL" id="JATAAI010000006">
    <property type="protein sequence ID" value="KAK1745036.1"/>
    <property type="molecule type" value="Genomic_DNA"/>
</dbReference>
<evidence type="ECO:0000256" key="1">
    <source>
        <dbReference type="SAM" id="Coils"/>
    </source>
</evidence>
<evidence type="ECO:0008006" key="5">
    <source>
        <dbReference type="Google" id="ProtNLM"/>
    </source>
</evidence>
<feature type="coiled-coil region" evidence="1">
    <location>
        <begin position="19"/>
        <end position="50"/>
    </location>
</feature>
<protein>
    <recommendedName>
        <fullName evidence="5">Dynein regulatory complex protein 9</fullName>
    </recommendedName>
</protein>
<feature type="compositionally biased region" description="Basic residues" evidence="2">
    <location>
        <begin position="225"/>
        <end position="236"/>
    </location>
</feature>
<reference evidence="3" key="1">
    <citation type="submission" date="2023-06" db="EMBL/GenBank/DDBJ databases">
        <title>Survivors Of The Sea: Transcriptome response of Skeletonema marinoi to long-term dormancy.</title>
        <authorList>
            <person name="Pinder M.I.M."/>
            <person name="Kourtchenko O."/>
            <person name="Robertson E.K."/>
            <person name="Larsson T."/>
            <person name="Maumus F."/>
            <person name="Osuna-Cruz C.M."/>
            <person name="Vancaester E."/>
            <person name="Stenow R."/>
            <person name="Vandepoele K."/>
            <person name="Ploug H."/>
            <person name="Bruchert V."/>
            <person name="Godhe A."/>
            <person name="Topel M."/>
        </authorList>
    </citation>
    <scope>NUCLEOTIDE SEQUENCE</scope>
    <source>
        <strain evidence="3">R05AC</strain>
    </source>
</reference>
<dbReference type="PROSITE" id="PS50096">
    <property type="entry name" value="IQ"/>
    <property type="match status" value="1"/>
</dbReference>
<sequence length="252" mass="29196">MQQLDELQEARLLEGQVRLELKKLELKKLEAKLNNLREDWNARVEELRTNKTVVLAEKALLEESLASTLAEEQQAAEHALTQARLCFDAEMSALSDEKNQLHQECLEQKQRHEERESSLRDTSLQLSSEIDKLCSDHVTTLHSHASKIEALKYALEQDSIRRLELETHFERVDRNNTAMRLEEEKLRRVAMKEEEASQLLHRGARGLQKLWRGKVAREHFDKLKNKSKKKKKGKGKGAKDKSSKSKAKKSKK</sequence>
<keyword evidence="1" id="KW-0175">Coiled coil</keyword>
<accession>A0AAD8YH23</accession>
<name>A0AAD8YH23_9STRA</name>
<proteinExistence type="predicted"/>
<evidence type="ECO:0000256" key="2">
    <source>
        <dbReference type="SAM" id="MobiDB-lite"/>
    </source>
</evidence>
<dbReference type="AlphaFoldDB" id="A0AAD8YH23"/>
<evidence type="ECO:0000313" key="3">
    <source>
        <dbReference type="EMBL" id="KAK1745036.1"/>
    </source>
</evidence>
<dbReference type="Proteomes" id="UP001224775">
    <property type="component" value="Unassembled WGS sequence"/>
</dbReference>
<keyword evidence="4" id="KW-1185">Reference proteome</keyword>
<organism evidence="3 4">
    <name type="scientific">Skeletonema marinoi</name>
    <dbReference type="NCBI Taxonomy" id="267567"/>
    <lineage>
        <taxon>Eukaryota</taxon>
        <taxon>Sar</taxon>
        <taxon>Stramenopiles</taxon>
        <taxon>Ochrophyta</taxon>
        <taxon>Bacillariophyta</taxon>
        <taxon>Coscinodiscophyceae</taxon>
        <taxon>Thalassiosirophycidae</taxon>
        <taxon>Thalassiosirales</taxon>
        <taxon>Skeletonemataceae</taxon>
        <taxon>Skeletonema</taxon>
        <taxon>Skeletonema marinoi-dohrnii complex</taxon>
    </lineage>
</organism>
<comment type="caution">
    <text evidence="3">The sequence shown here is derived from an EMBL/GenBank/DDBJ whole genome shotgun (WGS) entry which is preliminary data.</text>
</comment>
<feature type="region of interest" description="Disordered" evidence="2">
    <location>
        <begin position="218"/>
        <end position="252"/>
    </location>
</feature>